<accession>A0A7C8N706</accession>
<evidence type="ECO:0000313" key="1">
    <source>
        <dbReference type="EMBL" id="KAF3087286.1"/>
    </source>
</evidence>
<proteinExistence type="predicted"/>
<dbReference type="EMBL" id="WIQW01000078">
    <property type="protein sequence ID" value="KAF3087286.1"/>
    <property type="molecule type" value="Genomic_DNA"/>
</dbReference>
<reference evidence="1 2" key="1">
    <citation type="submission" date="2019-06" db="EMBL/GenBank/DDBJ databases">
        <authorList>
            <person name="Palmer J.M."/>
        </authorList>
    </citation>
    <scope>NUCLEOTIDE SEQUENCE [LARGE SCALE GENOMIC DNA]</scope>
    <source>
        <strain evidence="1 2">TWF102</strain>
    </source>
</reference>
<evidence type="ECO:0008006" key="3">
    <source>
        <dbReference type="Google" id="ProtNLM"/>
    </source>
</evidence>
<dbReference type="PANTHER" id="PTHR47668">
    <property type="entry name" value="DIENELACTONE HYDROLASE FAMILY PROTEIN (AFU_ORTHOLOGUE AFUA_6G01940)"/>
    <property type="match status" value="1"/>
</dbReference>
<dbReference type="Proteomes" id="UP000475325">
    <property type="component" value="Unassembled WGS sequence"/>
</dbReference>
<evidence type="ECO:0000313" key="2">
    <source>
        <dbReference type="Proteomes" id="UP000475325"/>
    </source>
</evidence>
<organism evidence="1 2">
    <name type="scientific">Orbilia oligospora</name>
    <name type="common">Nematode-trapping fungus</name>
    <name type="synonym">Arthrobotrys oligospora</name>
    <dbReference type="NCBI Taxonomy" id="2813651"/>
    <lineage>
        <taxon>Eukaryota</taxon>
        <taxon>Fungi</taxon>
        <taxon>Dikarya</taxon>
        <taxon>Ascomycota</taxon>
        <taxon>Pezizomycotina</taxon>
        <taxon>Orbiliomycetes</taxon>
        <taxon>Orbiliales</taxon>
        <taxon>Orbiliaceae</taxon>
        <taxon>Orbilia</taxon>
    </lineage>
</organism>
<dbReference type="PANTHER" id="PTHR47668:SF1">
    <property type="entry name" value="DIENELACTONE HYDROLASE DOMAIN-CONTAINING PROTEIN-RELATED"/>
    <property type="match status" value="1"/>
</dbReference>
<comment type="caution">
    <text evidence="1">The sequence shown here is derived from an EMBL/GenBank/DDBJ whole genome shotgun (WGS) entry which is preliminary data.</text>
</comment>
<protein>
    <recommendedName>
        <fullName evidence="3">Dienelactone hydrolase domain-containing protein</fullName>
    </recommendedName>
</protein>
<dbReference type="AlphaFoldDB" id="A0A7C8N706"/>
<gene>
    <name evidence="1" type="ORF">TWF102_010582</name>
</gene>
<name>A0A7C8N706_ORBOL</name>
<sequence length="119" mass="13648">MDKINNFHDFPGQILEGMERWRTSWALIEKWGIFGLCFGGKVAALMSRNETPYVVSGQAHPSFIANEDPELITIPHICLARQKTKIQKISQNIRCYWTNGAMLTHIPTVYMVGWVRKPT</sequence>